<dbReference type="InterPro" id="IPR029063">
    <property type="entry name" value="SAM-dependent_MTases_sf"/>
</dbReference>
<dbReference type="GO" id="GO:0032259">
    <property type="term" value="P:methylation"/>
    <property type="evidence" value="ECO:0007669"/>
    <property type="project" value="UniProtKB-KW"/>
</dbReference>
<evidence type="ECO:0000259" key="1">
    <source>
        <dbReference type="Pfam" id="PF05050"/>
    </source>
</evidence>
<keyword evidence="2" id="KW-0808">Transferase</keyword>
<dbReference type="PANTHER" id="PTHR34203">
    <property type="entry name" value="METHYLTRANSFERASE, FKBM FAMILY PROTEIN"/>
    <property type="match status" value="1"/>
</dbReference>
<evidence type="ECO:0000313" key="2">
    <source>
        <dbReference type="EMBL" id="RMI00208.1"/>
    </source>
</evidence>
<comment type="caution">
    <text evidence="2">The sequence shown here is derived from an EMBL/GenBank/DDBJ whole genome shotgun (WGS) entry which is preliminary data.</text>
</comment>
<dbReference type="Gene3D" id="3.40.50.150">
    <property type="entry name" value="Vaccinia Virus protein VP39"/>
    <property type="match status" value="1"/>
</dbReference>
<feature type="domain" description="Methyltransferase FkbM" evidence="1">
    <location>
        <begin position="110"/>
        <end position="274"/>
    </location>
</feature>
<name>A0ABX9V5V4_9GAMM</name>
<dbReference type="GO" id="GO:0008168">
    <property type="term" value="F:methyltransferase activity"/>
    <property type="evidence" value="ECO:0007669"/>
    <property type="project" value="UniProtKB-KW"/>
</dbReference>
<dbReference type="Pfam" id="PF05050">
    <property type="entry name" value="Methyltransf_21"/>
    <property type="match status" value="1"/>
</dbReference>
<protein>
    <submittedName>
        <fullName evidence="2">FkbM family methyltransferase</fullName>
    </submittedName>
</protein>
<gene>
    <name evidence="2" type="ORF">EA795_13765</name>
</gene>
<dbReference type="PANTHER" id="PTHR34203:SF13">
    <property type="entry name" value="EXPRESSED PROTEIN"/>
    <property type="match status" value="1"/>
</dbReference>
<dbReference type="RefSeq" id="WP_122077994.1">
    <property type="nucleotide sequence ID" value="NZ_RFFL01000010.1"/>
</dbReference>
<dbReference type="EMBL" id="RFFL01000010">
    <property type="protein sequence ID" value="RMI00208.1"/>
    <property type="molecule type" value="Genomic_DNA"/>
</dbReference>
<reference evidence="2 3" key="1">
    <citation type="submission" date="2018-10" db="EMBL/GenBank/DDBJ databases">
        <title>Pseudomonas sp. GL14 genome.</title>
        <authorList>
            <person name="Peng J."/>
            <person name="Liu Z.-P."/>
        </authorList>
    </citation>
    <scope>NUCLEOTIDE SEQUENCE [LARGE SCALE GENOMIC DNA]</scope>
    <source>
        <strain evidence="2 3">GL14</strain>
    </source>
</reference>
<organism evidence="2 3">
    <name type="scientific">Stutzerimonas nitrititolerans</name>
    <dbReference type="NCBI Taxonomy" id="2482751"/>
    <lineage>
        <taxon>Bacteria</taxon>
        <taxon>Pseudomonadati</taxon>
        <taxon>Pseudomonadota</taxon>
        <taxon>Gammaproteobacteria</taxon>
        <taxon>Pseudomonadales</taxon>
        <taxon>Pseudomonadaceae</taxon>
        <taxon>Stutzerimonas</taxon>
    </lineage>
</organism>
<keyword evidence="2" id="KW-0489">Methyltransferase</keyword>
<dbReference type="NCBIfam" id="TIGR01444">
    <property type="entry name" value="fkbM_fam"/>
    <property type="match status" value="1"/>
</dbReference>
<sequence>MDTNANNRFALAKEQFTADEIDKFQYAKYLNSQHLALFDYQVLLAGTDVASIQISADGVVVNSASHGIGMLLDTIDMHATPYSLLDFGQYEVEETRFLKSVLKDGEVFLDVGANLGWYSLVLGKQYPNARIVAFEPIPSTVAKLERNIAFNQLSNIEVQAVGLFNSQDNLDFLFAPDVSGATSLKVAGQSRGNTAIERVQCPTTTLDLFCASRELQPSLLKIDVEGAELMVVQGADQVLQGLPVVLMELLRKWSNAFDYHPNDVFALMARYGYQAWVFTASGQLERCAEVTDDTVQTNFVFLHNDKHAPIIQQWAAGAER</sequence>
<evidence type="ECO:0000313" key="3">
    <source>
        <dbReference type="Proteomes" id="UP000269134"/>
    </source>
</evidence>
<dbReference type="Proteomes" id="UP000269134">
    <property type="component" value="Unassembled WGS sequence"/>
</dbReference>
<dbReference type="GeneID" id="84610106"/>
<dbReference type="SUPFAM" id="SSF53335">
    <property type="entry name" value="S-adenosyl-L-methionine-dependent methyltransferases"/>
    <property type="match status" value="1"/>
</dbReference>
<keyword evidence="3" id="KW-1185">Reference proteome</keyword>
<proteinExistence type="predicted"/>
<dbReference type="InterPro" id="IPR006342">
    <property type="entry name" value="FkbM_mtfrase"/>
</dbReference>
<dbReference type="InterPro" id="IPR052514">
    <property type="entry name" value="SAM-dependent_MTase"/>
</dbReference>
<accession>A0ABX9V5V4</accession>